<name>A0AAN8SSJ3_SOLBU</name>
<protein>
    <recommendedName>
        <fullName evidence="7">WRKY domain-containing protein</fullName>
    </recommendedName>
</protein>
<evidence type="ECO:0000256" key="3">
    <source>
        <dbReference type="ARBA" id="ARBA00023125"/>
    </source>
</evidence>
<dbReference type="PANTHER" id="PTHR31429">
    <property type="entry name" value="WRKY TRANSCRIPTION FACTOR 36-RELATED"/>
    <property type="match status" value="1"/>
</dbReference>
<feature type="region of interest" description="Disordered" evidence="6">
    <location>
        <begin position="104"/>
        <end position="135"/>
    </location>
</feature>
<dbReference type="SMART" id="SM00774">
    <property type="entry name" value="WRKY"/>
    <property type="match status" value="1"/>
</dbReference>
<keyword evidence="2" id="KW-0805">Transcription regulation</keyword>
<sequence>MEFTLLDTCLDLSLNSTTSLDEIPIKQQEVIGLGGDMSSNDEGASDHLAEEVKRLSGENKKLREMLGVMCDNYNTLLRKHYMNNYSTSGTSRKRKPQNLELLDAQSHGINSELSDKDSSCNKSRRHDHIQPKNNNSTLYVRTTQIPQHTSLLVKDGYEWRKYGQKVTRDNPYPRAYFKCSFAPTCPVKKKVQRSVDDKSIIVATYEGEHNHSKVVLEAGESSSTTTIGHSHKQPEFNKLLIDQMASSLTRDPKFKAALAAALHEKTTLTHK</sequence>
<dbReference type="GO" id="GO:0043565">
    <property type="term" value="F:sequence-specific DNA binding"/>
    <property type="evidence" value="ECO:0007669"/>
    <property type="project" value="InterPro"/>
</dbReference>
<reference evidence="8 9" key="1">
    <citation type="submission" date="2024-02" db="EMBL/GenBank/DDBJ databases">
        <title>de novo genome assembly of Solanum bulbocastanum strain 11H21.</title>
        <authorList>
            <person name="Hosaka A.J."/>
        </authorList>
    </citation>
    <scope>NUCLEOTIDE SEQUENCE [LARGE SCALE GENOMIC DNA]</scope>
    <source>
        <tissue evidence="8">Young leaves</tissue>
    </source>
</reference>
<organism evidence="8 9">
    <name type="scientific">Solanum bulbocastanum</name>
    <name type="common">Wild potato</name>
    <dbReference type="NCBI Taxonomy" id="147425"/>
    <lineage>
        <taxon>Eukaryota</taxon>
        <taxon>Viridiplantae</taxon>
        <taxon>Streptophyta</taxon>
        <taxon>Embryophyta</taxon>
        <taxon>Tracheophyta</taxon>
        <taxon>Spermatophyta</taxon>
        <taxon>Magnoliopsida</taxon>
        <taxon>eudicotyledons</taxon>
        <taxon>Gunneridae</taxon>
        <taxon>Pentapetalae</taxon>
        <taxon>asterids</taxon>
        <taxon>lamiids</taxon>
        <taxon>Solanales</taxon>
        <taxon>Solanaceae</taxon>
        <taxon>Solanoideae</taxon>
        <taxon>Solaneae</taxon>
        <taxon>Solanum</taxon>
    </lineage>
</organism>
<accession>A0AAN8SSJ3</accession>
<evidence type="ECO:0000313" key="8">
    <source>
        <dbReference type="EMBL" id="KAK6773520.1"/>
    </source>
</evidence>
<evidence type="ECO:0000313" key="9">
    <source>
        <dbReference type="Proteomes" id="UP001371456"/>
    </source>
</evidence>
<dbReference type="PROSITE" id="PS50811">
    <property type="entry name" value="WRKY"/>
    <property type="match status" value="1"/>
</dbReference>
<dbReference type="SUPFAM" id="SSF118290">
    <property type="entry name" value="WRKY DNA-binding domain"/>
    <property type="match status" value="1"/>
</dbReference>
<evidence type="ECO:0000256" key="2">
    <source>
        <dbReference type="ARBA" id="ARBA00023015"/>
    </source>
</evidence>
<evidence type="ECO:0000259" key="7">
    <source>
        <dbReference type="PROSITE" id="PS50811"/>
    </source>
</evidence>
<dbReference type="Gene3D" id="2.20.25.80">
    <property type="entry name" value="WRKY domain"/>
    <property type="match status" value="1"/>
</dbReference>
<proteinExistence type="predicted"/>
<evidence type="ECO:0000256" key="6">
    <source>
        <dbReference type="SAM" id="MobiDB-lite"/>
    </source>
</evidence>
<feature type="domain" description="WRKY" evidence="7">
    <location>
        <begin position="148"/>
        <end position="214"/>
    </location>
</feature>
<dbReference type="Pfam" id="PF03106">
    <property type="entry name" value="WRKY"/>
    <property type="match status" value="1"/>
</dbReference>
<keyword evidence="5" id="KW-0539">Nucleus</keyword>
<keyword evidence="3" id="KW-0238">DNA-binding</keyword>
<dbReference type="EMBL" id="JBANQN010000012">
    <property type="protein sequence ID" value="KAK6773520.1"/>
    <property type="molecule type" value="Genomic_DNA"/>
</dbReference>
<evidence type="ECO:0000256" key="4">
    <source>
        <dbReference type="ARBA" id="ARBA00023163"/>
    </source>
</evidence>
<comment type="caution">
    <text evidence="8">The sequence shown here is derived from an EMBL/GenBank/DDBJ whole genome shotgun (WGS) entry which is preliminary data.</text>
</comment>
<dbReference type="AlphaFoldDB" id="A0AAN8SSJ3"/>
<dbReference type="GO" id="GO:0005634">
    <property type="term" value="C:nucleus"/>
    <property type="evidence" value="ECO:0007669"/>
    <property type="project" value="UniProtKB-SubCell"/>
</dbReference>
<keyword evidence="4" id="KW-0804">Transcription</keyword>
<dbReference type="InterPro" id="IPR044810">
    <property type="entry name" value="WRKY_plant"/>
</dbReference>
<comment type="subcellular location">
    <subcellularLocation>
        <location evidence="1">Nucleus</location>
    </subcellularLocation>
</comment>
<keyword evidence="9" id="KW-1185">Reference proteome</keyword>
<dbReference type="Proteomes" id="UP001371456">
    <property type="component" value="Unassembled WGS sequence"/>
</dbReference>
<dbReference type="InterPro" id="IPR036576">
    <property type="entry name" value="WRKY_dom_sf"/>
</dbReference>
<dbReference type="GO" id="GO:0003700">
    <property type="term" value="F:DNA-binding transcription factor activity"/>
    <property type="evidence" value="ECO:0007669"/>
    <property type="project" value="InterPro"/>
</dbReference>
<dbReference type="PANTHER" id="PTHR31429:SF74">
    <property type="entry name" value="WRKY DOMAIN-CONTAINING PROTEIN"/>
    <property type="match status" value="1"/>
</dbReference>
<dbReference type="InterPro" id="IPR003657">
    <property type="entry name" value="WRKY_dom"/>
</dbReference>
<evidence type="ECO:0000256" key="1">
    <source>
        <dbReference type="ARBA" id="ARBA00004123"/>
    </source>
</evidence>
<gene>
    <name evidence="8" type="ORF">RDI58_028758</name>
</gene>
<evidence type="ECO:0000256" key="5">
    <source>
        <dbReference type="ARBA" id="ARBA00023242"/>
    </source>
</evidence>